<feature type="region of interest" description="Disordered" evidence="5">
    <location>
        <begin position="302"/>
        <end position="332"/>
    </location>
</feature>
<name>A0A224Z585_9ACAR</name>
<feature type="region of interest" description="Disordered" evidence="5">
    <location>
        <begin position="1"/>
        <end position="37"/>
    </location>
</feature>
<sequence length="387" mass="41936">MDSNGKAATPKKDGSVPPSGSQPVTPKAGPASTTDGQSMASFVMNSTLSPEAPVFVPRHFKVPVPEPYPMSPPSQDSTRYAIVELMSFIEDVTLCPGEFDSKIGDLTRALGSVTDADGLVQVVDTIFQQGVKEPNFRYSGARLCNHLGSNLSVRGLDDGQFTNLLLDRCHAECLKRNDLASGDFGDSYLRGLLLFIAELFSQMVFLRDDYSYKVKHIAGCIPNMMHTLLQAPTKDNIKCTIQVLKLTGHSLEDFDNSESGSTGGSILDSVFDKLREIVQKPDIDATASLMIKNVLDLREKNWGRSSSSSSSPSGCPSEENLPITCGPDGVPLSREEENFVQGLLLQEQMGGLELADGGGMYSNDIDNDEMDDEVAAAYEEFLKESGR</sequence>
<dbReference type="FunFam" id="1.25.40.180:FF:000016">
    <property type="entry name" value="polyadenylate-binding protein-interacting protein 1 isoform X1"/>
    <property type="match status" value="1"/>
</dbReference>
<dbReference type="InterPro" id="IPR016024">
    <property type="entry name" value="ARM-type_fold"/>
</dbReference>
<evidence type="ECO:0000256" key="3">
    <source>
        <dbReference type="ARBA" id="ARBA00022845"/>
    </source>
</evidence>
<keyword evidence="3" id="KW-0810">Translation regulation</keyword>
<dbReference type="InterPro" id="IPR003890">
    <property type="entry name" value="MIF4G-like_typ-3"/>
</dbReference>
<evidence type="ECO:0000256" key="4">
    <source>
        <dbReference type="ARBA" id="ARBA00074029"/>
    </source>
</evidence>
<evidence type="ECO:0000256" key="5">
    <source>
        <dbReference type="SAM" id="MobiDB-lite"/>
    </source>
</evidence>
<dbReference type="SUPFAM" id="SSF48371">
    <property type="entry name" value="ARM repeat"/>
    <property type="match status" value="1"/>
</dbReference>
<dbReference type="EMBL" id="GFPF01010677">
    <property type="protein sequence ID" value="MAA21823.1"/>
    <property type="molecule type" value="Transcribed_RNA"/>
</dbReference>
<proteinExistence type="predicted"/>
<organism evidence="7">
    <name type="scientific">Rhipicephalus zambeziensis</name>
    <dbReference type="NCBI Taxonomy" id="60191"/>
    <lineage>
        <taxon>Eukaryota</taxon>
        <taxon>Metazoa</taxon>
        <taxon>Ecdysozoa</taxon>
        <taxon>Arthropoda</taxon>
        <taxon>Chelicerata</taxon>
        <taxon>Arachnida</taxon>
        <taxon>Acari</taxon>
        <taxon>Parasitiformes</taxon>
        <taxon>Ixodida</taxon>
        <taxon>Ixodoidea</taxon>
        <taxon>Ixodidae</taxon>
        <taxon>Rhipicephalinae</taxon>
        <taxon>Rhipicephalus</taxon>
        <taxon>Rhipicephalus</taxon>
    </lineage>
</organism>
<dbReference type="PANTHER" id="PTHR23254">
    <property type="entry name" value="EIF4G DOMAIN PROTEIN"/>
    <property type="match status" value="1"/>
</dbReference>
<dbReference type="GO" id="GO:0006446">
    <property type="term" value="P:regulation of translational initiation"/>
    <property type="evidence" value="ECO:0007669"/>
    <property type="project" value="TreeGrafter"/>
</dbReference>
<dbReference type="SMART" id="SM00543">
    <property type="entry name" value="MIF4G"/>
    <property type="match status" value="1"/>
</dbReference>
<dbReference type="AlphaFoldDB" id="A0A224Z585"/>
<evidence type="ECO:0000313" key="7">
    <source>
        <dbReference type="EMBL" id="MAA21823.1"/>
    </source>
</evidence>
<keyword evidence="2" id="KW-0963">Cytoplasm</keyword>
<protein>
    <recommendedName>
        <fullName evidence="4">Polyadenylate-binding protein-interacting protein 1</fullName>
    </recommendedName>
</protein>
<accession>A0A224Z585</accession>
<evidence type="ECO:0000256" key="1">
    <source>
        <dbReference type="ARBA" id="ARBA00004496"/>
    </source>
</evidence>
<dbReference type="Gene3D" id="1.25.40.180">
    <property type="match status" value="1"/>
</dbReference>
<reference evidence="7" key="1">
    <citation type="journal article" date="2017" name="Parasit. Vectors">
        <title>Sialotranscriptomics of Rhipicephalus zambeziensis reveals intricate expression profiles of secretory proteins and suggests tight temporal transcriptional regulation during blood-feeding.</title>
        <authorList>
            <person name="de Castro M.H."/>
            <person name="de Klerk D."/>
            <person name="Pienaar R."/>
            <person name="Rees D.J.G."/>
            <person name="Mans B.J."/>
        </authorList>
    </citation>
    <scope>NUCLEOTIDE SEQUENCE</scope>
    <source>
        <tissue evidence="7">Salivary glands</tissue>
    </source>
</reference>
<dbReference type="GO" id="GO:0005737">
    <property type="term" value="C:cytoplasm"/>
    <property type="evidence" value="ECO:0007669"/>
    <property type="project" value="UniProtKB-SubCell"/>
</dbReference>
<dbReference type="Pfam" id="PF02854">
    <property type="entry name" value="MIF4G"/>
    <property type="match status" value="1"/>
</dbReference>
<comment type="subcellular location">
    <subcellularLocation>
        <location evidence="1">Cytoplasm</location>
    </subcellularLocation>
</comment>
<evidence type="ECO:0000256" key="2">
    <source>
        <dbReference type="ARBA" id="ARBA00022490"/>
    </source>
</evidence>
<feature type="domain" description="MIF4G" evidence="6">
    <location>
        <begin position="82"/>
        <end position="301"/>
    </location>
</feature>
<dbReference type="PANTHER" id="PTHR23254:SF15">
    <property type="entry name" value="POLYADENYLATE-BINDING PROTEIN-INTERACTING PROTEIN 1"/>
    <property type="match status" value="1"/>
</dbReference>
<feature type="compositionally biased region" description="Low complexity" evidence="5">
    <location>
        <begin position="305"/>
        <end position="317"/>
    </location>
</feature>
<evidence type="ECO:0000259" key="6">
    <source>
        <dbReference type="SMART" id="SM00543"/>
    </source>
</evidence>
<dbReference type="InterPro" id="IPR051367">
    <property type="entry name" value="mRNA_TranslReg/HistoneTransl"/>
</dbReference>
<dbReference type="GO" id="GO:0003723">
    <property type="term" value="F:RNA binding"/>
    <property type="evidence" value="ECO:0007669"/>
    <property type="project" value="InterPro"/>
</dbReference>
<dbReference type="GO" id="GO:0008494">
    <property type="term" value="F:translation activator activity"/>
    <property type="evidence" value="ECO:0007669"/>
    <property type="project" value="TreeGrafter"/>
</dbReference>